<name>A0ABP5N2B8_9MICO</name>
<reference evidence="4" key="1">
    <citation type="journal article" date="2019" name="Int. J. Syst. Evol. Microbiol.">
        <title>The Global Catalogue of Microorganisms (GCM) 10K type strain sequencing project: providing services to taxonomists for standard genome sequencing and annotation.</title>
        <authorList>
            <consortium name="The Broad Institute Genomics Platform"/>
            <consortium name="The Broad Institute Genome Sequencing Center for Infectious Disease"/>
            <person name="Wu L."/>
            <person name="Ma J."/>
        </authorList>
    </citation>
    <scope>NUCLEOTIDE SEQUENCE [LARGE SCALE GENOMIC DNA]</scope>
    <source>
        <strain evidence="4">JCM 14919</strain>
    </source>
</reference>
<evidence type="ECO:0000313" key="3">
    <source>
        <dbReference type="EMBL" id="GAA2189303.1"/>
    </source>
</evidence>
<keyword evidence="2" id="KW-0472">Membrane</keyword>
<feature type="compositionally biased region" description="Polar residues" evidence="1">
    <location>
        <begin position="21"/>
        <end position="39"/>
    </location>
</feature>
<accession>A0ABP5N2B8</accession>
<dbReference type="Proteomes" id="UP001501084">
    <property type="component" value="Unassembled WGS sequence"/>
</dbReference>
<comment type="caution">
    <text evidence="3">The sequence shown here is derived from an EMBL/GenBank/DDBJ whole genome shotgun (WGS) entry which is preliminary data.</text>
</comment>
<keyword evidence="4" id="KW-1185">Reference proteome</keyword>
<evidence type="ECO:0008006" key="5">
    <source>
        <dbReference type="Google" id="ProtNLM"/>
    </source>
</evidence>
<keyword evidence="2" id="KW-1133">Transmembrane helix</keyword>
<protein>
    <recommendedName>
        <fullName evidence="5">Adhesin domain-containing protein</fullName>
    </recommendedName>
</protein>
<dbReference type="RefSeq" id="WP_346058340.1">
    <property type="nucleotide sequence ID" value="NZ_BAAAOP010000010.1"/>
</dbReference>
<gene>
    <name evidence="3" type="ORF">GCM10009786_21900</name>
</gene>
<organism evidence="3 4">
    <name type="scientific">Leucobacter alluvii</name>
    <dbReference type="NCBI Taxonomy" id="340321"/>
    <lineage>
        <taxon>Bacteria</taxon>
        <taxon>Bacillati</taxon>
        <taxon>Actinomycetota</taxon>
        <taxon>Actinomycetes</taxon>
        <taxon>Micrococcales</taxon>
        <taxon>Microbacteriaceae</taxon>
        <taxon>Leucobacter</taxon>
    </lineage>
</organism>
<evidence type="ECO:0000313" key="4">
    <source>
        <dbReference type="Proteomes" id="UP001501084"/>
    </source>
</evidence>
<feature type="compositionally biased region" description="Polar residues" evidence="1">
    <location>
        <begin position="1"/>
        <end position="12"/>
    </location>
</feature>
<keyword evidence="2" id="KW-0812">Transmembrane</keyword>
<feature type="transmembrane region" description="Helical" evidence="2">
    <location>
        <begin position="44"/>
        <end position="69"/>
    </location>
</feature>
<evidence type="ECO:0000256" key="1">
    <source>
        <dbReference type="SAM" id="MobiDB-lite"/>
    </source>
</evidence>
<feature type="region of interest" description="Disordered" evidence="1">
    <location>
        <begin position="1"/>
        <end position="39"/>
    </location>
</feature>
<proteinExistence type="predicted"/>
<evidence type="ECO:0000256" key="2">
    <source>
        <dbReference type="SAM" id="Phobius"/>
    </source>
</evidence>
<dbReference type="EMBL" id="BAAAOP010000010">
    <property type="protein sequence ID" value="GAA2189303.1"/>
    <property type="molecule type" value="Genomic_DNA"/>
</dbReference>
<sequence length="339" mass="34229">MNTPTDPHQHPSQPEGPSAQHHGQQPSAPSPTGASGKQSPTSRAILVVTAAVGGVALLAVGVSAAYAAIAPQRFDGIEAIVGDANAEYGFDDADDAAVPAVGDGSGTQTYFANVDDVQSLDLDIAAAGFELAFGDVTEAELVTSGDRAEQWVVSVEEGELSVETPARALTAGCLFNCGAGGLGNATATLTLPESMSESGRLDAEISVEGGAVRGAGSFRSLDLGLEAGELRLEGSAQRLAVDVEAGKAELDFADVVTAEVGVEAGSARLSLTGEAPDRVSVDASAGSAALDLPEADYRVDAKTELGELDDRLSKSDDSAAADAAHVITVRAEAAKVTLQ</sequence>